<evidence type="ECO:0000313" key="2">
    <source>
        <dbReference type="Proteomes" id="UP001054945"/>
    </source>
</evidence>
<evidence type="ECO:0000313" key="1">
    <source>
        <dbReference type="EMBL" id="GIY91234.1"/>
    </source>
</evidence>
<dbReference type="Proteomes" id="UP001054945">
    <property type="component" value="Unassembled WGS sequence"/>
</dbReference>
<dbReference type="EMBL" id="BPLR01017392">
    <property type="protein sequence ID" value="GIY91234.1"/>
    <property type="molecule type" value="Genomic_DNA"/>
</dbReference>
<reference evidence="1 2" key="1">
    <citation type="submission" date="2021-06" db="EMBL/GenBank/DDBJ databases">
        <title>Caerostris extrusa draft genome.</title>
        <authorList>
            <person name="Kono N."/>
            <person name="Arakawa K."/>
        </authorList>
    </citation>
    <scope>NUCLEOTIDE SEQUENCE [LARGE SCALE GENOMIC DNA]</scope>
</reference>
<comment type="caution">
    <text evidence="1">The sequence shown here is derived from an EMBL/GenBank/DDBJ whole genome shotgun (WGS) entry which is preliminary data.</text>
</comment>
<protein>
    <submittedName>
        <fullName evidence="1">Uncharacterized protein</fullName>
    </submittedName>
</protein>
<accession>A0AAV4XBS2</accession>
<dbReference type="AlphaFoldDB" id="A0AAV4XBS2"/>
<keyword evidence="2" id="KW-1185">Reference proteome</keyword>
<organism evidence="1 2">
    <name type="scientific">Caerostris extrusa</name>
    <name type="common">Bark spider</name>
    <name type="synonym">Caerostris bankana</name>
    <dbReference type="NCBI Taxonomy" id="172846"/>
    <lineage>
        <taxon>Eukaryota</taxon>
        <taxon>Metazoa</taxon>
        <taxon>Ecdysozoa</taxon>
        <taxon>Arthropoda</taxon>
        <taxon>Chelicerata</taxon>
        <taxon>Arachnida</taxon>
        <taxon>Araneae</taxon>
        <taxon>Araneomorphae</taxon>
        <taxon>Entelegynae</taxon>
        <taxon>Araneoidea</taxon>
        <taxon>Araneidae</taxon>
        <taxon>Caerostris</taxon>
    </lineage>
</organism>
<name>A0AAV4XBS2_CAEEX</name>
<proteinExistence type="predicted"/>
<sequence>MAFKHLISWRLPTDFNGADASIGLFSGSRDACATKERKAWKVVHIKGLRGVFRGHTEMFREEFLFNILRKASGRLIS</sequence>
<gene>
    <name evidence="1" type="ORF">CEXT_177271</name>
</gene>